<dbReference type="GO" id="GO:0046983">
    <property type="term" value="F:protein dimerization activity"/>
    <property type="evidence" value="ECO:0007669"/>
    <property type="project" value="InterPro"/>
</dbReference>
<evidence type="ECO:0000256" key="1">
    <source>
        <dbReference type="SAM" id="MobiDB-lite"/>
    </source>
</evidence>
<dbReference type="InterPro" id="IPR036638">
    <property type="entry name" value="HLH_DNA-bd_sf"/>
</dbReference>
<dbReference type="Gene3D" id="4.10.280.10">
    <property type="entry name" value="Helix-loop-helix DNA-binding domain"/>
    <property type="match status" value="1"/>
</dbReference>
<name>A0A183SQV4_SCHSO</name>
<evidence type="ECO:0000313" key="3">
    <source>
        <dbReference type="Proteomes" id="UP000275846"/>
    </source>
</evidence>
<dbReference type="EMBL" id="UYSU01033767">
    <property type="protein sequence ID" value="VDL92987.1"/>
    <property type="molecule type" value="Genomic_DNA"/>
</dbReference>
<keyword evidence="3" id="KW-1185">Reference proteome</keyword>
<sequence>MQAVASIEAHFLLPRYSSSSSTPVVAGPPQSITFKPVPFSSPAAIFSVCQRTSTPIVRNAESLKLKTSRVKYPVEQREYTRRIKKQNMERRRRASISDKISAMYYLASSMIGVESQRQQQQKIEKADILSFCLSVLNGFSELLQTRPDLQEKVKKLYSLVKDSRPVALPKCQFPGANRPSAPPPSLYPLRTPAMETVGRPPVADSGIEDCSVLDLSKTSVPAVPQSRDASFTISPIAIRSGGECTAVPLRFRIKRQRRSSPGDASLNSCPSETPAVSCTASLWRPYLD</sequence>
<feature type="region of interest" description="Disordered" evidence="1">
    <location>
        <begin position="256"/>
        <end position="275"/>
    </location>
</feature>
<gene>
    <name evidence="2" type="ORF">SSLN_LOCUS6602</name>
</gene>
<reference evidence="4" key="1">
    <citation type="submission" date="2016-06" db="UniProtKB">
        <authorList>
            <consortium name="WormBaseParasite"/>
        </authorList>
    </citation>
    <scope>IDENTIFICATION</scope>
</reference>
<proteinExistence type="predicted"/>
<dbReference type="OrthoDB" id="6264573at2759"/>
<evidence type="ECO:0000313" key="4">
    <source>
        <dbReference type="WBParaSite" id="SSLN_0000681101-mRNA-1"/>
    </source>
</evidence>
<evidence type="ECO:0000313" key="2">
    <source>
        <dbReference type="EMBL" id="VDL92987.1"/>
    </source>
</evidence>
<accession>A0A183SQV4</accession>
<protein>
    <submittedName>
        <fullName evidence="4">BHLH domain-containing protein</fullName>
    </submittedName>
</protein>
<dbReference type="Proteomes" id="UP000275846">
    <property type="component" value="Unassembled WGS sequence"/>
</dbReference>
<dbReference type="WBParaSite" id="SSLN_0000681101-mRNA-1">
    <property type="protein sequence ID" value="SSLN_0000681101-mRNA-1"/>
    <property type="gene ID" value="SSLN_0000681101"/>
</dbReference>
<reference evidence="2 3" key="2">
    <citation type="submission" date="2018-11" db="EMBL/GenBank/DDBJ databases">
        <authorList>
            <consortium name="Pathogen Informatics"/>
        </authorList>
    </citation>
    <scope>NUCLEOTIDE SEQUENCE [LARGE SCALE GENOMIC DNA]</scope>
    <source>
        <strain evidence="2 3">NST_G2</strain>
    </source>
</reference>
<organism evidence="4">
    <name type="scientific">Schistocephalus solidus</name>
    <name type="common">Tapeworm</name>
    <dbReference type="NCBI Taxonomy" id="70667"/>
    <lineage>
        <taxon>Eukaryota</taxon>
        <taxon>Metazoa</taxon>
        <taxon>Spiralia</taxon>
        <taxon>Lophotrochozoa</taxon>
        <taxon>Platyhelminthes</taxon>
        <taxon>Cestoda</taxon>
        <taxon>Eucestoda</taxon>
        <taxon>Diphyllobothriidea</taxon>
        <taxon>Diphyllobothriidae</taxon>
        <taxon>Schistocephalus</taxon>
    </lineage>
</organism>
<dbReference type="SUPFAM" id="SSF47459">
    <property type="entry name" value="HLH, helix-loop-helix DNA-binding domain"/>
    <property type="match status" value="1"/>
</dbReference>
<feature type="compositionally biased region" description="Polar residues" evidence="1">
    <location>
        <begin position="265"/>
        <end position="275"/>
    </location>
</feature>
<dbReference type="AlphaFoldDB" id="A0A183SQV4"/>